<evidence type="ECO:0000256" key="8">
    <source>
        <dbReference type="ARBA" id="ARBA00022912"/>
    </source>
</evidence>
<dbReference type="FunFam" id="3.60.40.10:FF:000079">
    <property type="entry name" value="Probable protein phosphatase 2C 74"/>
    <property type="match status" value="2"/>
</dbReference>
<evidence type="ECO:0000256" key="4">
    <source>
        <dbReference type="ARBA" id="ARBA00013081"/>
    </source>
</evidence>
<dbReference type="InterPro" id="IPR036457">
    <property type="entry name" value="PPM-type-like_dom_sf"/>
</dbReference>
<evidence type="ECO:0000256" key="12">
    <source>
        <dbReference type="RuleBase" id="RU003465"/>
    </source>
</evidence>
<evidence type="ECO:0000256" key="11">
    <source>
        <dbReference type="ARBA" id="ARBA00048336"/>
    </source>
</evidence>
<keyword evidence="7" id="KW-0460">Magnesium</keyword>
<dbReference type="OrthoDB" id="420076at2759"/>
<dbReference type="SUPFAM" id="SSF81606">
    <property type="entry name" value="PP2C-like"/>
    <property type="match status" value="2"/>
</dbReference>
<dbReference type="EMBL" id="JACEFO010001613">
    <property type="protein sequence ID" value="KAF8730746.1"/>
    <property type="molecule type" value="Genomic_DNA"/>
</dbReference>
<keyword evidence="16" id="KW-1185">Reference proteome</keyword>
<evidence type="ECO:0000256" key="2">
    <source>
        <dbReference type="ARBA" id="ARBA00001946"/>
    </source>
</evidence>
<evidence type="ECO:0000256" key="6">
    <source>
        <dbReference type="ARBA" id="ARBA00022801"/>
    </source>
</evidence>
<dbReference type="Gene3D" id="3.60.40.10">
    <property type="entry name" value="PPM-type phosphatase domain"/>
    <property type="match status" value="2"/>
</dbReference>
<comment type="cofactor">
    <cofactor evidence="2">
        <name>Mg(2+)</name>
        <dbReference type="ChEBI" id="CHEBI:18420"/>
    </cofactor>
</comment>
<dbReference type="PROSITE" id="PS01032">
    <property type="entry name" value="PPM_1"/>
    <property type="match status" value="2"/>
</dbReference>
<comment type="cofactor">
    <cofactor evidence="1">
        <name>Mn(2+)</name>
        <dbReference type="ChEBI" id="CHEBI:29035"/>
    </cofactor>
</comment>
<dbReference type="Pfam" id="PF00481">
    <property type="entry name" value="PP2C"/>
    <property type="match status" value="2"/>
</dbReference>
<dbReference type="EC" id="3.1.3.16" evidence="4"/>
<dbReference type="PROSITE" id="PS51746">
    <property type="entry name" value="PPM_2"/>
    <property type="match status" value="2"/>
</dbReference>
<dbReference type="AlphaFoldDB" id="A0A835F7I9"/>
<evidence type="ECO:0000256" key="3">
    <source>
        <dbReference type="ARBA" id="ARBA00006702"/>
    </source>
</evidence>
<accession>A0A835F7I9</accession>
<feature type="domain" description="PPM-type phosphatase" evidence="14">
    <location>
        <begin position="224"/>
        <end position="480"/>
    </location>
</feature>
<comment type="catalytic activity">
    <reaction evidence="11">
        <text>O-phospho-L-threonyl-[protein] + H2O = L-threonyl-[protein] + phosphate</text>
        <dbReference type="Rhea" id="RHEA:47004"/>
        <dbReference type="Rhea" id="RHEA-COMP:11060"/>
        <dbReference type="Rhea" id="RHEA-COMP:11605"/>
        <dbReference type="ChEBI" id="CHEBI:15377"/>
        <dbReference type="ChEBI" id="CHEBI:30013"/>
        <dbReference type="ChEBI" id="CHEBI:43474"/>
        <dbReference type="ChEBI" id="CHEBI:61977"/>
        <dbReference type="EC" id="3.1.3.16"/>
    </reaction>
</comment>
<comment type="caution">
    <text evidence="15">The sequence shown here is derived from an EMBL/GenBank/DDBJ whole genome shotgun (WGS) entry which is preliminary data.</text>
</comment>
<organism evidence="15 16">
    <name type="scientific">Digitaria exilis</name>
    <dbReference type="NCBI Taxonomy" id="1010633"/>
    <lineage>
        <taxon>Eukaryota</taxon>
        <taxon>Viridiplantae</taxon>
        <taxon>Streptophyta</taxon>
        <taxon>Embryophyta</taxon>
        <taxon>Tracheophyta</taxon>
        <taxon>Spermatophyta</taxon>
        <taxon>Magnoliopsida</taxon>
        <taxon>Liliopsida</taxon>
        <taxon>Poales</taxon>
        <taxon>Poaceae</taxon>
        <taxon>PACMAD clade</taxon>
        <taxon>Panicoideae</taxon>
        <taxon>Panicodae</taxon>
        <taxon>Paniceae</taxon>
        <taxon>Anthephorinae</taxon>
        <taxon>Digitaria</taxon>
    </lineage>
</organism>
<dbReference type="SMART" id="SM00331">
    <property type="entry name" value="PP2C_SIG"/>
    <property type="match status" value="1"/>
</dbReference>
<dbReference type="InterPro" id="IPR015655">
    <property type="entry name" value="PP2C"/>
</dbReference>
<comment type="similarity">
    <text evidence="3 12">Belongs to the PP2C family.</text>
</comment>
<feature type="compositionally biased region" description="Basic and acidic residues" evidence="13">
    <location>
        <begin position="617"/>
        <end position="626"/>
    </location>
</feature>
<feature type="domain" description="PPM-type phosphatase" evidence="14">
    <location>
        <begin position="669"/>
        <end position="939"/>
    </location>
</feature>
<evidence type="ECO:0000259" key="14">
    <source>
        <dbReference type="PROSITE" id="PS51746"/>
    </source>
</evidence>
<evidence type="ECO:0000256" key="7">
    <source>
        <dbReference type="ARBA" id="ARBA00022842"/>
    </source>
</evidence>
<proteinExistence type="inferred from homology"/>
<dbReference type="GO" id="GO:0004722">
    <property type="term" value="F:protein serine/threonine phosphatase activity"/>
    <property type="evidence" value="ECO:0007669"/>
    <property type="project" value="UniProtKB-EC"/>
</dbReference>
<dbReference type="InterPro" id="IPR001932">
    <property type="entry name" value="PPM-type_phosphatase-like_dom"/>
</dbReference>
<evidence type="ECO:0000256" key="1">
    <source>
        <dbReference type="ARBA" id="ARBA00001936"/>
    </source>
</evidence>
<evidence type="ECO:0000313" key="15">
    <source>
        <dbReference type="EMBL" id="KAF8730746.1"/>
    </source>
</evidence>
<name>A0A835F7I9_9POAL</name>
<reference evidence="15" key="1">
    <citation type="submission" date="2020-07" db="EMBL/GenBank/DDBJ databases">
        <title>Genome sequence and genetic diversity analysis of an under-domesticated orphan crop, white fonio (Digitaria exilis).</title>
        <authorList>
            <person name="Bennetzen J.L."/>
            <person name="Chen S."/>
            <person name="Ma X."/>
            <person name="Wang X."/>
            <person name="Yssel A.E.J."/>
            <person name="Chaluvadi S.R."/>
            <person name="Johnson M."/>
            <person name="Gangashetty P."/>
            <person name="Hamidou F."/>
            <person name="Sanogo M.D."/>
            <person name="Zwaenepoel A."/>
            <person name="Wallace J."/>
            <person name="Van De Peer Y."/>
            <person name="Van Deynze A."/>
        </authorList>
    </citation>
    <scope>NUCLEOTIDE SEQUENCE</scope>
    <source>
        <tissue evidence="15">Leaves</tissue>
    </source>
</reference>
<dbReference type="Proteomes" id="UP000636709">
    <property type="component" value="Unassembled WGS sequence"/>
</dbReference>
<feature type="region of interest" description="Disordered" evidence="13">
    <location>
        <begin position="1113"/>
        <end position="1132"/>
    </location>
</feature>
<evidence type="ECO:0000256" key="10">
    <source>
        <dbReference type="ARBA" id="ARBA00047761"/>
    </source>
</evidence>
<dbReference type="SMART" id="SM00332">
    <property type="entry name" value="PP2Cc"/>
    <property type="match status" value="2"/>
</dbReference>
<keyword evidence="5" id="KW-0479">Metal-binding</keyword>
<dbReference type="InterPro" id="IPR000222">
    <property type="entry name" value="PP2C_BS"/>
</dbReference>
<gene>
    <name evidence="15" type="ORF">HU200_016608</name>
</gene>
<evidence type="ECO:0000256" key="5">
    <source>
        <dbReference type="ARBA" id="ARBA00022723"/>
    </source>
</evidence>
<evidence type="ECO:0000313" key="16">
    <source>
        <dbReference type="Proteomes" id="UP000636709"/>
    </source>
</evidence>
<protein>
    <recommendedName>
        <fullName evidence="4">protein-serine/threonine phosphatase</fullName>
        <ecNumber evidence="4">3.1.3.16</ecNumber>
    </recommendedName>
</protein>
<feature type="compositionally biased region" description="Polar residues" evidence="13">
    <location>
        <begin position="1115"/>
        <end position="1125"/>
    </location>
</feature>
<dbReference type="PANTHER" id="PTHR47992">
    <property type="entry name" value="PROTEIN PHOSPHATASE"/>
    <property type="match status" value="1"/>
</dbReference>
<dbReference type="GO" id="GO:0046872">
    <property type="term" value="F:metal ion binding"/>
    <property type="evidence" value="ECO:0007669"/>
    <property type="project" value="UniProtKB-KW"/>
</dbReference>
<keyword evidence="9" id="KW-0464">Manganese</keyword>
<keyword evidence="6 12" id="KW-0378">Hydrolase</keyword>
<sequence>MVRTRHGAGRARPLPLLSLQYKNHTKLQLLPHSRIYRDQQTNLTITSISRSLLLSPANPAIDMLLRTVRFFFSVAAAFARLVQNLRKAALAAAMAAAVSSSPARSPVGLIATRPLPLRRKASLVVPVAMSEKLLLATTPPPVLVAPSKVCDVISNGGGVGVVVEGQQQQPESKRKKTTTTPWSARRRPSRLVIPVADDAGELAAGWGAAAAAGKEADVEVEGEGFWVASRAGPRHAMEDAYSVITGNNCGDSSQLAFYGVFDGHGGRAAVDFVSKRLGENVVSAVLAADKAADDGNDAISAAIRSAYLATDSELLSQHQDASGGACAATAVVKRSDLYIAHLGDCRAVLSHGGGTAAALTADHTCAAEDERARIERGGGYVCRSGSGVWRVQGSLAVSRSFGDAGLKRWVVAEPAVTKVALGAGCEFLVVASDGLWDKVSNQEAVDVVSRSPVGRSCVELVEMARSRGSRDDVTVMVVDLERFAPTASGTEGVTHHSAWEEPLSSLLHRHLICIQHQPANYLSEMLHTVRFLCSVVAAVARLIRELRRRKAIHMASSAAASFPSPAATTPCPVGLISSFTPLAPRRKKAAAVQKQPLAVGPPPALLASGGGDVEEQAEGRRTKKEAWAGRRRPARLVIPVADDAGEVAAGWGAAAAAGKEADVVVKGEGFCVASRAGPRHAMEDAYSVVTHQNDGDPQLAFYGVFDGHGGRAAVDFVSRRLGENVVSAVLAAATHEDEASPAAEEEDAVSAAIRAAYLATDSELLAQHQFLPSSIVCLPGGGGACAATAVVKGGDLYVAHVGDCRVVLSHGGGRAAALTADHTCAVESERQRIERAGGYVCSSSSGVWRVQGSLAVSRSFGDAGLKQWIVAEAAVTKVALAGAGCEFLVVASDGLWDKVGNQEAIDVVSRNRANGSVELVDLARRRGSRDDVTVMVVDLEWFKSNSPVRSLELLWSVFLALWNYPPPLDTNPFGLGAPTATRSHSPFDLVRILIVLLRRHYASNTSPQAAMEPCLYPDVETEMLHTVQFLCSVVAAVARLIRELRRHKALLMGSSTCSPSPVVTPCPAGLISAFTPLAPQRKKAPPPPTPTSSISTRRRRMMIIKKKKEAWAARSNWTEQPSSLIAGQREPF</sequence>
<dbReference type="CDD" id="cd00143">
    <property type="entry name" value="PP2Cc"/>
    <property type="match status" value="2"/>
</dbReference>
<keyword evidence="8 12" id="KW-0904">Protein phosphatase</keyword>
<feature type="region of interest" description="Disordered" evidence="13">
    <location>
        <begin position="1077"/>
        <end position="1099"/>
    </location>
</feature>
<comment type="catalytic activity">
    <reaction evidence="10">
        <text>O-phospho-L-seryl-[protein] + H2O = L-seryl-[protein] + phosphate</text>
        <dbReference type="Rhea" id="RHEA:20629"/>
        <dbReference type="Rhea" id="RHEA-COMP:9863"/>
        <dbReference type="Rhea" id="RHEA-COMP:11604"/>
        <dbReference type="ChEBI" id="CHEBI:15377"/>
        <dbReference type="ChEBI" id="CHEBI:29999"/>
        <dbReference type="ChEBI" id="CHEBI:43474"/>
        <dbReference type="ChEBI" id="CHEBI:83421"/>
        <dbReference type="EC" id="3.1.3.16"/>
    </reaction>
</comment>
<feature type="region of interest" description="Disordered" evidence="13">
    <location>
        <begin position="603"/>
        <end position="626"/>
    </location>
</feature>
<feature type="region of interest" description="Disordered" evidence="13">
    <location>
        <begin position="165"/>
        <end position="185"/>
    </location>
</feature>
<evidence type="ECO:0000256" key="9">
    <source>
        <dbReference type="ARBA" id="ARBA00023211"/>
    </source>
</evidence>
<evidence type="ECO:0000256" key="13">
    <source>
        <dbReference type="SAM" id="MobiDB-lite"/>
    </source>
</evidence>